<sequence length="125" mass="14487">MEANIANLNMDDEKEALIPYIKRVLDGMPWSFNMHLLVFHQLIKGEDPKKLGHGEGFFPVRKTIGTQEVKFGWDLSLRAPTMNELLVKSKWLREKKPVEFQIGNKSVDMKIDRWKNGGLDEDVTF</sequence>
<reference evidence="1 2" key="1">
    <citation type="submission" date="2015-01" db="EMBL/GenBank/DDBJ databases">
        <title>Genome of allotetraploid Gossypium barbadense reveals genomic plasticity and fiber elongation in cotton evolution.</title>
        <authorList>
            <person name="Chen X."/>
            <person name="Liu X."/>
            <person name="Zhao B."/>
            <person name="Zheng H."/>
            <person name="Hu Y."/>
            <person name="Lu G."/>
            <person name="Yang C."/>
            <person name="Chen J."/>
            <person name="Shan C."/>
            <person name="Zhang L."/>
            <person name="Zhou Y."/>
            <person name="Wang L."/>
            <person name="Guo W."/>
            <person name="Bai Y."/>
            <person name="Ruan J."/>
            <person name="Shangguan X."/>
            <person name="Mao Y."/>
            <person name="Jiang J."/>
            <person name="Zhu Y."/>
            <person name="Lei J."/>
            <person name="Kang H."/>
            <person name="Chen S."/>
            <person name="He X."/>
            <person name="Wang R."/>
            <person name="Wang Y."/>
            <person name="Chen J."/>
            <person name="Wang L."/>
            <person name="Yu S."/>
            <person name="Wang B."/>
            <person name="Wei J."/>
            <person name="Song S."/>
            <person name="Lu X."/>
            <person name="Gao Z."/>
            <person name="Gu W."/>
            <person name="Deng X."/>
            <person name="Ma D."/>
            <person name="Wang S."/>
            <person name="Liang W."/>
            <person name="Fang L."/>
            <person name="Cai C."/>
            <person name="Zhu X."/>
            <person name="Zhou B."/>
            <person name="Zhang Y."/>
            <person name="Chen Z."/>
            <person name="Xu S."/>
            <person name="Zhu R."/>
            <person name="Wang S."/>
            <person name="Zhang T."/>
            <person name="Zhao G."/>
        </authorList>
    </citation>
    <scope>NUCLEOTIDE SEQUENCE [LARGE SCALE GENOMIC DNA]</scope>
    <source>
        <strain evidence="2">cv. Xinhai21</strain>
        <tissue evidence="1">Leaf</tissue>
    </source>
</reference>
<name>A0A2P5YH33_GOSBA</name>
<organism evidence="1 2">
    <name type="scientific">Gossypium barbadense</name>
    <name type="common">Sea Island cotton</name>
    <name type="synonym">Hibiscus barbadensis</name>
    <dbReference type="NCBI Taxonomy" id="3634"/>
    <lineage>
        <taxon>Eukaryota</taxon>
        <taxon>Viridiplantae</taxon>
        <taxon>Streptophyta</taxon>
        <taxon>Embryophyta</taxon>
        <taxon>Tracheophyta</taxon>
        <taxon>Spermatophyta</taxon>
        <taxon>Magnoliopsida</taxon>
        <taxon>eudicotyledons</taxon>
        <taxon>Gunneridae</taxon>
        <taxon>Pentapetalae</taxon>
        <taxon>rosids</taxon>
        <taxon>malvids</taxon>
        <taxon>Malvales</taxon>
        <taxon>Malvaceae</taxon>
        <taxon>Malvoideae</taxon>
        <taxon>Gossypium</taxon>
    </lineage>
</organism>
<dbReference type="Proteomes" id="UP000239757">
    <property type="component" value="Unassembled WGS sequence"/>
</dbReference>
<gene>
    <name evidence="1" type="ORF">GOBAR_AA05677</name>
</gene>
<dbReference type="EMBL" id="KZ663214">
    <property type="protein sequence ID" value="PPS14900.1"/>
    <property type="molecule type" value="Genomic_DNA"/>
</dbReference>
<dbReference type="OrthoDB" id="10392858at2759"/>
<protein>
    <recommendedName>
        <fullName evidence="3">DUF4283 domain-containing protein</fullName>
    </recommendedName>
</protein>
<evidence type="ECO:0000313" key="2">
    <source>
        <dbReference type="Proteomes" id="UP000239757"/>
    </source>
</evidence>
<evidence type="ECO:0000313" key="1">
    <source>
        <dbReference type="EMBL" id="PPS14900.1"/>
    </source>
</evidence>
<dbReference type="AlphaFoldDB" id="A0A2P5YH33"/>
<proteinExistence type="predicted"/>
<evidence type="ECO:0008006" key="3">
    <source>
        <dbReference type="Google" id="ProtNLM"/>
    </source>
</evidence>
<accession>A0A2P5YH33</accession>